<organism evidence="1 2">
    <name type="scientific">Sphagnum troendelagicum</name>
    <dbReference type="NCBI Taxonomy" id="128251"/>
    <lineage>
        <taxon>Eukaryota</taxon>
        <taxon>Viridiplantae</taxon>
        <taxon>Streptophyta</taxon>
        <taxon>Embryophyta</taxon>
        <taxon>Bryophyta</taxon>
        <taxon>Sphagnophytina</taxon>
        <taxon>Sphagnopsida</taxon>
        <taxon>Sphagnales</taxon>
        <taxon>Sphagnaceae</taxon>
        <taxon>Sphagnum</taxon>
    </lineage>
</organism>
<dbReference type="Proteomes" id="UP001497512">
    <property type="component" value="Chromosome 12"/>
</dbReference>
<reference evidence="1" key="1">
    <citation type="submission" date="2024-02" db="EMBL/GenBank/DDBJ databases">
        <authorList>
            <consortium name="ELIXIR-Norway"/>
            <consortium name="Elixir Norway"/>
        </authorList>
    </citation>
    <scope>NUCLEOTIDE SEQUENCE</scope>
</reference>
<protein>
    <submittedName>
        <fullName evidence="1">Uncharacterized protein</fullName>
    </submittedName>
</protein>
<dbReference type="EMBL" id="OZ019904">
    <property type="protein sequence ID" value="CAK9199455.1"/>
    <property type="molecule type" value="Genomic_DNA"/>
</dbReference>
<accession>A0ABP0TL92</accession>
<evidence type="ECO:0000313" key="2">
    <source>
        <dbReference type="Proteomes" id="UP001497512"/>
    </source>
</evidence>
<proteinExistence type="predicted"/>
<gene>
    <name evidence="1" type="ORF">CSSPTR1EN2_LOCUS4945</name>
</gene>
<keyword evidence="2" id="KW-1185">Reference proteome</keyword>
<name>A0ABP0TL92_9BRYO</name>
<evidence type="ECO:0000313" key="1">
    <source>
        <dbReference type="EMBL" id="CAK9199455.1"/>
    </source>
</evidence>
<sequence>MDHRTLHPDRRILAFKTTGLRISLSSANSCPVSTHPTQVMASSSLASLGCARRGVSEVVAIERRDAAAAAPRSRVSGEVEKEEEELGPVRSGFGCAVVASSLGACV</sequence>